<proteinExistence type="predicted"/>
<evidence type="ECO:0000313" key="2">
    <source>
        <dbReference type="Proteomes" id="UP000250200"/>
    </source>
</evidence>
<comment type="caution">
    <text evidence="1">The sequence shown here is derived from an EMBL/GenBank/DDBJ whole genome shotgun (WGS) entry which is preliminary data.</text>
</comment>
<sequence length="42" mass="4731">MYDVVVDEYTYDVPIGEIIENSIVEVIGTSTKIPELLESVEE</sequence>
<dbReference type="RefSeq" id="WP_370443803.1">
    <property type="nucleotide sequence ID" value="NZ_UAVB01000003.1"/>
</dbReference>
<dbReference type="EMBL" id="UAVB01000003">
    <property type="protein sequence ID" value="SQA20088.1"/>
    <property type="molecule type" value="Genomic_DNA"/>
</dbReference>
<dbReference type="Proteomes" id="UP000250200">
    <property type="component" value="Unassembled WGS sequence"/>
</dbReference>
<evidence type="ECO:0000313" key="1">
    <source>
        <dbReference type="EMBL" id="SQA20088.1"/>
    </source>
</evidence>
<accession>A0A7Z7KCQ8</accession>
<gene>
    <name evidence="1" type="ORF">NCTC8181_02438</name>
</gene>
<reference evidence="1 2" key="1">
    <citation type="submission" date="2018-06" db="EMBL/GenBank/DDBJ databases">
        <authorList>
            <consortium name="Pathogen Informatics"/>
            <person name="Doyle S."/>
        </authorList>
    </citation>
    <scope>NUCLEOTIDE SEQUENCE [LARGE SCALE GENOMIC DNA]</scope>
    <source>
        <strain evidence="1 2">NCTC8181</strain>
    </source>
</reference>
<dbReference type="AlphaFoldDB" id="A0A7Z7KCQ8"/>
<name>A0A7Z7KCQ8_STRAG</name>
<organism evidence="1 2">
    <name type="scientific">Streptococcus agalactiae</name>
    <dbReference type="NCBI Taxonomy" id="1311"/>
    <lineage>
        <taxon>Bacteria</taxon>
        <taxon>Bacillati</taxon>
        <taxon>Bacillota</taxon>
        <taxon>Bacilli</taxon>
        <taxon>Lactobacillales</taxon>
        <taxon>Streptococcaceae</taxon>
        <taxon>Streptococcus</taxon>
    </lineage>
</organism>
<protein>
    <submittedName>
        <fullName evidence="1">Uncharacterized protein</fullName>
    </submittedName>
</protein>